<reference evidence="1 2" key="2">
    <citation type="journal article" date="2022" name="Mol. Ecol. Resour.">
        <title>The genomes of chicory, endive, great burdock and yacon provide insights into Asteraceae paleo-polyploidization history and plant inulin production.</title>
        <authorList>
            <person name="Fan W."/>
            <person name="Wang S."/>
            <person name="Wang H."/>
            <person name="Wang A."/>
            <person name="Jiang F."/>
            <person name="Liu H."/>
            <person name="Zhao H."/>
            <person name="Xu D."/>
            <person name="Zhang Y."/>
        </authorList>
    </citation>
    <scope>NUCLEOTIDE SEQUENCE [LARGE SCALE GENOMIC DNA]</scope>
    <source>
        <strain evidence="2">cv. Yunnan</strain>
        <tissue evidence="1">Leaves</tissue>
    </source>
</reference>
<evidence type="ECO:0000313" key="2">
    <source>
        <dbReference type="Proteomes" id="UP001056120"/>
    </source>
</evidence>
<organism evidence="1 2">
    <name type="scientific">Smallanthus sonchifolius</name>
    <dbReference type="NCBI Taxonomy" id="185202"/>
    <lineage>
        <taxon>Eukaryota</taxon>
        <taxon>Viridiplantae</taxon>
        <taxon>Streptophyta</taxon>
        <taxon>Embryophyta</taxon>
        <taxon>Tracheophyta</taxon>
        <taxon>Spermatophyta</taxon>
        <taxon>Magnoliopsida</taxon>
        <taxon>eudicotyledons</taxon>
        <taxon>Gunneridae</taxon>
        <taxon>Pentapetalae</taxon>
        <taxon>asterids</taxon>
        <taxon>campanulids</taxon>
        <taxon>Asterales</taxon>
        <taxon>Asteraceae</taxon>
        <taxon>Asteroideae</taxon>
        <taxon>Heliantheae alliance</taxon>
        <taxon>Millerieae</taxon>
        <taxon>Smallanthus</taxon>
    </lineage>
</organism>
<dbReference type="Proteomes" id="UP001056120">
    <property type="component" value="Linkage Group LG04"/>
</dbReference>
<evidence type="ECO:0000313" key="1">
    <source>
        <dbReference type="EMBL" id="KAI3818117.1"/>
    </source>
</evidence>
<sequence length="104" mass="11577">MATTRARHARGDRHMFSSSDDNAMMKNILATHSPDGTYTDVIPLLKIIEDIMHRAQPDAARHDTHAEIDAIVESVIYSDINEMLEVMALTINKVSCEVKVKLGS</sequence>
<protein>
    <submittedName>
        <fullName evidence="1">Uncharacterized protein</fullName>
    </submittedName>
</protein>
<reference evidence="2" key="1">
    <citation type="journal article" date="2022" name="Mol. Ecol. Resour.">
        <title>The genomes of chicory, endive, great burdock and yacon provide insights into Asteraceae palaeo-polyploidization history and plant inulin production.</title>
        <authorList>
            <person name="Fan W."/>
            <person name="Wang S."/>
            <person name="Wang H."/>
            <person name="Wang A."/>
            <person name="Jiang F."/>
            <person name="Liu H."/>
            <person name="Zhao H."/>
            <person name="Xu D."/>
            <person name="Zhang Y."/>
        </authorList>
    </citation>
    <scope>NUCLEOTIDE SEQUENCE [LARGE SCALE GENOMIC DNA]</scope>
    <source>
        <strain evidence="2">cv. Yunnan</strain>
    </source>
</reference>
<proteinExistence type="predicted"/>
<comment type="caution">
    <text evidence="1">The sequence shown here is derived from an EMBL/GenBank/DDBJ whole genome shotgun (WGS) entry which is preliminary data.</text>
</comment>
<keyword evidence="2" id="KW-1185">Reference proteome</keyword>
<gene>
    <name evidence="1" type="ORF">L1987_11920</name>
</gene>
<accession>A0ACB9JD82</accession>
<dbReference type="EMBL" id="CM042021">
    <property type="protein sequence ID" value="KAI3818117.1"/>
    <property type="molecule type" value="Genomic_DNA"/>
</dbReference>
<name>A0ACB9JD82_9ASTR</name>